<proteinExistence type="predicted"/>
<name>A0A7J0EM79_9ERIC</name>
<evidence type="ECO:0000313" key="3">
    <source>
        <dbReference type="Proteomes" id="UP000585474"/>
    </source>
</evidence>
<reference evidence="2 3" key="1">
    <citation type="submission" date="2019-07" db="EMBL/GenBank/DDBJ databases">
        <title>De Novo Assembly of kiwifruit Actinidia rufa.</title>
        <authorList>
            <person name="Sugita-Konishi S."/>
            <person name="Sato K."/>
            <person name="Mori E."/>
            <person name="Abe Y."/>
            <person name="Kisaki G."/>
            <person name="Hamano K."/>
            <person name="Suezawa K."/>
            <person name="Otani M."/>
            <person name="Fukuda T."/>
            <person name="Manabe T."/>
            <person name="Gomi K."/>
            <person name="Tabuchi M."/>
            <person name="Akimitsu K."/>
            <person name="Kataoka I."/>
        </authorList>
    </citation>
    <scope>NUCLEOTIDE SEQUENCE [LARGE SCALE GENOMIC DNA]</scope>
    <source>
        <strain evidence="3">cv. Fuchu</strain>
    </source>
</reference>
<sequence length="253" mass="27822">MHLQTKVSAPSHRDALHPSTGVPPTPHRGVPQSTSLCELSWLHLSSLVHTTGENTATDQIKSKRDSLWRRHAFCCTAFQNRLGLLPLSFSMDILHWLHYSCLARLPYISQSISLRSCTASDPLGTPALTLRTSVQRLLALSILLVNTTGPMSDSSSSCLDTPLQSPPGAWTPSPARVARDPASLARGRAWPHFLDAWTRVRARGLPFWRLAVRAASSRPRVGAWVLPRARGSAWDLPGRVTETDLTRRCSNGT</sequence>
<dbReference type="Proteomes" id="UP000585474">
    <property type="component" value="Unassembled WGS sequence"/>
</dbReference>
<keyword evidence="3" id="KW-1185">Reference proteome</keyword>
<evidence type="ECO:0000313" key="2">
    <source>
        <dbReference type="EMBL" id="GFY87412.1"/>
    </source>
</evidence>
<dbReference type="EMBL" id="BJWL01000005">
    <property type="protein sequence ID" value="GFY87412.1"/>
    <property type="molecule type" value="Genomic_DNA"/>
</dbReference>
<feature type="region of interest" description="Disordered" evidence="1">
    <location>
        <begin position="1"/>
        <end position="31"/>
    </location>
</feature>
<evidence type="ECO:0000256" key="1">
    <source>
        <dbReference type="SAM" id="MobiDB-lite"/>
    </source>
</evidence>
<gene>
    <name evidence="2" type="ORF">Acr_05g0010510</name>
</gene>
<protein>
    <submittedName>
        <fullName evidence="2">Uncharacterized protein</fullName>
    </submittedName>
</protein>
<accession>A0A7J0EM79</accession>
<comment type="caution">
    <text evidence="2">The sequence shown here is derived from an EMBL/GenBank/DDBJ whole genome shotgun (WGS) entry which is preliminary data.</text>
</comment>
<dbReference type="AlphaFoldDB" id="A0A7J0EM79"/>
<organism evidence="2 3">
    <name type="scientific">Actinidia rufa</name>
    <dbReference type="NCBI Taxonomy" id="165716"/>
    <lineage>
        <taxon>Eukaryota</taxon>
        <taxon>Viridiplantae</taxon>
        <taxon>Streptophyta</taxon>
        <taxon>Embryophyta</taxon>
        <taxon>Tracheophyta</taxon>
        <taxon>Spermatophyta</taxon>
        <taxon>Magnoliopsida</taxon>
        <taxon>eudicotyledons</taxon>
        <taxon>Gunneridae</taxon>
        <taxon>Pentapetalae</taxon>
        <taxon>asterids</taxon>
        <taxon>Ericales</taxon>
        <taxon>Actinidiaceae</taxon>
        <taxon>Actinidia</taxon>
    </lineage>
</organism>